<comment type="caution">
    <text evidence="1">The sequence shown here is derived from an EMBL/GenBank/DDBJ whole genome shotgun (WGS) entry which is preliminary data.</text>
</comment>
<sequence>MPRSRKQVFNVWLEASGKEGADLEEALRMNSLGHFLQRFADEASFFGALQEMDRDVPSFPNLFMYLMSSPDAPVENFFRQLKTVADCRHIPVIVFHAAGISPNVKRLYALGAASVIRVPIRFDGLVEVMRTIEDYWFNVAAAPPTDGVLTACRISDLKGA</sequence>
<dbReference type="STRING" id="1137280.D777_03366"/>
<evidence type="ECO:0000313" key="1">
    <source>
        <dbReference type="EMBL" id="KEF30190.1"/>
    </source>
</evidence>
<dbReference type="SUPFAM" id="SSF52172">
    <property type="entry name" value="CheY-like"/>
    <property type="match status" value="1"/>
</dbReference>
<dbReference type="PATRIC" id="fig|1137280.3.peg.3184"/>
<dbReference type="AlphaFoldDB" id="A0A072NAW2"/>
<proteinExistence type="predicted"/>
<organism evidence="1 2">
    <name type="scientific">Marinobacter nitratireducens</name>
    <dbReference type="NCBI Taxonomy" id="1137280"/>
    <lineage>
        <taxon>Bacteria</taxon>
        <taxon>Pseudomonadati</taxon>
        <taxon>Pseudomonadota</taxon>
        <taxon>Gammaproteobacteria</taxon>
        <taxon>Pseudomonadales</taxon>
        <taxon>Marinobacteraceae</taxon>
        <taxon>Marinobacter</taxon>
    </lineage>
</organism>
<accession>A0A072NAW2</accession>
<protein>
    <submittedName>
        <fullName evidence="1">Uncharacterized protein</fullName>
    </submittedName>
</protein>
<keyword evidence="2" id="KW-1185">Reference proteome</keyword>
<evidence type="ECO:0000313" key="2">
    <source>
        <dbReference type="Proteomes" id="UP000035057"/>
    </source>
</evidence>
<dbReference type="EMBL" id="ANIE01000009">
    <property type="protein sequence ID" value="KEF30190.1"/>
    <property type="molecule type" value="Genomic_DNA"/>
</dbReference>
<gene>
    <name evidence="1" type="ORF">D777_03366</name>
</gene>
<reference evidence="1 2" key="1">
    <citation type="submission" date="2012-12" db="EMBL/GenBank/DDBJ databases">
        <title>Genome assembly of Marinobacter sp. AK21.</title>
        <authorList>
            <person name="Khatri I."/>
            <person name="Kumar R."/>
            <person name="Vaidya B."/>
            <person name="Subramanian S."/>
            <person name="Pinnaka A."/>
        </authorList>
    </citation>
    <scope>NUCLEOTIDE SEQUENCE [LARGE SCALE GENOMIC DNA]</scope>
    <source>
        <strain evidence="1 2">AK21</strain>
    </source>
</reference>
<dbReference type="Gene3D" id="3.40.50.2300">
    <property type="match status" value="1"/>
</dbReference>
<dbReference type="InterPro" id="IPR011006">
    <property type="entry name" value="CheY-like_superfamily"/>
</dbReference>
<dbReference type="Proteomes" id="UP000035057">
    <property type="component" value="Unassembled WGS sequence"/>
</dbReference>
<name>A0A072NAW2_9GAMM</name>